<evidence type="ECO:0000313" key="2">
    <source>
        <dbReference type="EMBL" id="MCL6683151.1"/>
    </source>
</evidence>
<comment type="caution">
    <text evidence="2">The sequence shown here is derived from an EMBL/GenBank/DDBJ whole genome shotgun (WGS) entry which is preliminary data.</text>
</comment>
<dbReference type="InterPro" id="IPR009875">
    <property type="entry name" value="PilZ_domain"/>
</dbReference>
<dbReference type="Pfam" id="PF07238">
    <property type="entry name" value="PilZ"/>
    <property type="match status" value="1"/>
</dbReference>
<proteinExistence type="predicted"/>
<evidence type="ECO:0000313" key="3">
    <source>
        <dbReference type="Proteomes" id="UP001165363"/>
    </source>
</evidence>
<dbReference type="Proteomes" id="UP001165363">
    <property type="component" value="Unassembled WGS sequence"/>
</dbReference>
<sequence length="210" mass="22842">MAESTSVTTFVMENRLPWPDENAAADAQGPFDAGMIHDGGMRWKCFFRRISPLGVTVRGDVSIAPGEQVAVELANGQRPLGTIDWVKGGEAGVVFKQPIDMLALINRNLISQPAERRSMPRVELRCRVHLKWGSSVAGASLRNISARGLQIEGDELPARGTFVSVFVEGLNVPPGEVVWAKGNLAGIELLDDLSWSSIIPWIRESGRKVA</sequence>
<name>A0ABT0RKH5_9SPHN</name>
<dbReference type="EMBL" id="JAMGBD010000001">
    <property type="protein sequence ID" value="MCL6683151.1"/>
    <property type="molecule type" value="Genomic_DNA"/>
</dbReference>
<reference evidence="2" key="1">
    <citation type="submission" date="2022-05" db="EMBL/GenBank/DDBJ databases">
        <authorList>
            <person name="Jo J.-H."/>
            <person name="Im W.-T."/>
        </authorList>
    </citation>
    <scope>NUCLEOTIDE SEQUENCE</scope>
    <source>
        <strain evidence="2">SE158</strain>
    </source>
</reference>
<organism evidence="2 3">
    <name type="scientific">Sphingomonas alba</name>
    <dbReference type="NCBI Taxonomy" id="2908208"/>
    <lineage>
        <taxon>Bacteria</taxon>
        <taxon>Pseudomonadati</taxon>
        <taxon>Pseudomonadota</taxon>
        <taxon>Alphaproteobacteria</taxon>
        <taxon>Sphingomonadales</taxon>
        <taxon>Sphingomonadaceae</taxon>
        <taxon>Sphingomonas</taxon>
    </lineage>
</organism>
<keyword evidence="3" id="KW-1185">Reference proteome</keyword>
<evidence type="ECO:0000259" key="1">
    <source>
        <dbReference type="Pfam" id="PF07238"/>
    </source>
</evidence>
<accession>A0ABT0RKH5</accession>
<gene>
    <name evidence="2" type="ORF">LZ536_04425</name>
</gene>
<protein>
    <submittedName>
        <fullName evidence="2">PilZ domain-containing protein</fullName>
    </submittedName>
</protein>
<dbReference type="RefSeq" id="WP_249847094.1">
    <property type="nucleotide sequence ID" value="NZ_JAMGBD010000001.1"/>
</dbReference>
<dbReference type="SUPFAM" id="SSF141371">
    <property type="entry name" value="PilZ domain-like"/>
    <property type="match status" value="1"/>
</dbReference>
<feature type="domain" description="PilZ" evidence="1">
    <location>
        <begin position="115"/>
        <end position="191"/>
    </location>
</feature>